<dbReference type="Proteomes" id="UP000199073">
    <property type="component" value="Unassembled WGS sequence"/>
</dbReference>
<organism evidence="2 3">
    <name type="scientific">Desulforhopalus singaporensis</name>
    <dbReference type="NCBI Taxonomy" id="91360"/>
    <lineage>
        <taxon>Bacteria</taxon>
        <taxon>Pseudomonadati</taxon>
        <taxon>Thermodesulfobacteriota</taxon>
        <taxon>Desulfobulbia</taxon>
        <taxon>Desulfobulbales</taxon>
        <taxon>Desulfocapsaceae</taxon>
        <taxon>Desulforhopalus</taxon>
    </lineage>
</organism>
<feature type="domain" description="Transposase zinc-ribbon" evidence="1">
    <location>
        <begin position="22"/>
        <end position="67"/>
    </location>
</feature>
<name>A0A1H0VQD9_9BACT</name>
<reference evidence="2 3" key="1">
    <citation type="submission" date="2016-10" db="EMBL/GenBank/DDBJ databases">
        <authorList>
            <person name="de Groot N.N."/>
        </authorList>
    </citation>
    <scope>NUCLEOTIDE SEQUENCE [LARGE SCALE GENOMIC DNA]</scope>
    <source>
        <strain evidence="2 3">DSM 12130</strain>
    </source>
</reference>
<dbReference type="EMBL" id="FNJI01000059">
    <property type="protein sequence ID" value="SDP80583.1"/>
    <property type="molecule type" value="Genomic_DNA"/>
</dbReference>
<accession>A0A1H0VQD9</accession>
<evidence type="ECO:0000313" key="3">
    <source>
        <dbReference type="Proteomes" id="UP000199073"/>
    </source>
</evidence>
<evidence type="ECO:0000313" key="2">
    <source>
        <dbReference type="EMBL" id="SDP80583.1"/>
    </source>
</evidence>
<keyword evidence="3" id="KW-1185">Reference proteome</keyword>
<evidence type="ECO:0000259" key="1">
    <source>
        <dbReference type="Pfam" id="PF12760"/>
    </source>
</evidence>
<dbReference type="AlphaFoldDB" id="A0A1H0VQD9"/>
<dbReference type="Pfam" id="PF12760">
    <property type="entry name" value="Zn_ribbon_IS1595"/>
    <property type="match status" value="1"/>
</dbReference>
<protein>
    <submittedName>
        <fullName evidence="2">Transposase zinc-ribbon domain-containing protein</fullName>
    </submittedName>
</protein>
<sequence>MPRSKIQFQKGLSLREFVKKYGTEEQCRGLLFKARWPDGYRCPKCSHEQYYYVQIRRVFQCHQCRHQHSIITNTIFTSSKLPLTVWFLAIFSIT</sequence>
<proteinExistence type="predicted"/>
<dbReference type="STRING" id="91360.SAMN05660330_04183"/>
<dbReference type="InterPro" id="IPR024442">
    <property type="entry name" value="Transposase_Zn_ribbon"/>
</dbReference>
<gene>
    <name evidence="2" type="ORF">SAMN05660330_04183</name>
</gene>